<feature type="non-terminal residue" evidence="2">
    <location>
        <position position="1"/>
    </location>
</feature>
<feature type="region of interest" description="Disordered" evidence="1">
    <location>
        <begin position="1"/>
        <end position="32"/>
    </location>
</feature>
<name>A0ABR4SMW5_BARQI</name>
<accession>A0ABR4SMW5</accession>
<dbReference type="EMBL" id="AHPD01000025">
    <property type="protein sequence ID" value="KEC64243.1"/>
    <property type="molecule type" value="Genomic_DNA"/>
</dbReference>
<protein>
    <submittedName>
        <fullName evidence="2">Uncharacterized protein</fullName>
    </submittedName>
</protein>
<evidence type="ECO:0000313" key="2">
    <source>
        <dbReference type="EMBL" id="KEC64243.1"/>
    </source>
</evidence>
<reference evidence="2 3" key="1">
    <citation type="submission" date="2012-04" db="EMBL/GenBank/DDBJ databases">
        <title>The Genome Sequence of Bartonella quintana JK 68.</title>
        <authorList>
            <consortium name="The Broad Institute Genome Sequencing Platform"/>
            <consortium name="The Broad Institute Genome Sequencing Center for Infectious Disease"/>
            <person name="Feldgarden M."/>
            <person name="Kirby J."/>
            <person name="Kosoy M."/>
            <person name="Birtles R."/>
            <person name="Probert W.S."/>
            <person name="Chiaraviglio L."/>
            <person name="Walker B."/>
            <person name="Young S.K."/>
            <person name="Zeng Q."/>
            <person name="Gargeya S."/>
            <person name="Fitzgerald M."/>
            <person name="Haas B."/>
            <person name="Abouelleil A."/>
            <person name="Alvarado L."/>
            <person name="Arachchi H.M."/>
            <person name="Berlin A.M."/>
            <person name="Chapman S.B."/>
            <person name="Goldberg J."/>
            <person name="Griggs A."/>
            <person name="Gujja S."/>
            <person name="Hansen M."/>
            <person name="Howarth C."/>
            <person name="Imamovic A."/>
            <person name="Larimer J."/>
            <person name="McCowen C."/>
            <person name="Montmayeur A."/>
            <person name="Murphy C."/>
            <person name="Neiman D."/>
            <person name="Pearson M."/>
            <person name="Priest M."/>
            <person name="Roberts A."/>
            <person name="Saif S."/>
            <person name="Shea T."/>
            <person name="Sisk P."/>
            <person name="Sykes S."/>
            <person name="Wortman J."/>
            <person name="Nusbaum C."/>
            <person name="Birren B."/>
        </authorList>
    </citation>
    <scope>NUCLEOTIDE SEQUENCE [LARGE SCALE GENOMIC DNA]</scope>
    <source>
        <strain evidence="2 3">JK 68</strain>
    </source>
</reference>
<dbReference type="Proteomes" id="UP000027143">
    <property type="component" value="Unassembled WGS sequence"/>
</dbReference>
<keyword evidence="3" id="KW-1185">Reference proteome</keyword>
<evidence type="ECO:0000256" key="1">
    <source>
        <dbReference type="SAM" id="MobiDB-lite"/>
    </source>
</evidence>
<evidence type="ECO:0000313" key="3">
    <source>
        <dbReference type="Proteomes" id="UP000027143"/>
    </source>
</evidence>
<gene>
    <name evidence="2" type="ORF">O7U_01317</name>
</gene>
<proteinExistence type="predicted"/>
<organism evidence="2 3">
    <name type="scientific">Bartonella quintana JK 68</name>
    <dbReference type="NCBI Taxonomy" id="1134503"/>
    <lineage>
        <taxon>Bacteria</taxon>
        <taxon>Pseudomonadati</taxon>
        <taxon>Pseudomonadota</taxon>
        <taxon>Alphaproteobacteria</taxon>
        <taxon>Hyphomicrobiales</taxon>
        <taxon>Bartonellaceae</taxon>
        <taxon>Bartonella</taxon>
    </lineage>
</organism>
<comment type="caution">
    <text evidence="2">The sequence shown here is derived from an EMBL/GenBank/DDBJ whole genome shotgun (WGS) entry which is preliminary data.</text>
</comment>
<sequence length="32" mass="3571">KTFGDDKKNTNWPMTSPPDPAETFTENGFAIL</sequence>